<comment type="caution">
    <text evidence="1">The sequence shown here is derived from an EMBL/GenBank/DDBJ whole genome shotgun (WGS) entry which is preliminary data.</text>
</comment>
<keyword evidence="2" id="KW-1185">Reference proteome</keyword>
<dbReference type="EMBL" id="JAUTXU010000017">
    <property type="protein sequence ID" value="KAK3721573.1"/>
    <property type="molecule type" value="Genomic_DNA"/>
</dbReference>
<evidence type="ECO:0000313" key="1">
    <source>
        <dbReference type="EMBL" id="KAK3721573.1"/>
    </source>
</evidence>
<protein>
    <submittedName>
        <fullName evidence="1">Uncharacterized protein</fullName>
    </submittedName>
</protein>
<organism evidence="1 2">
    <name type="scientific">Vermiconidia calcicola</name>
    <dbReference type="NCBI Taxonomy" id="1690605"/>
    <lineage>
        <taxon>Eukaryota</taxon>
        <taxon>Fungi</taxon>
        <taxon>Dikarya</taxon>
        <taxon>Ascomycota</taxon>
        <taxon>Pezizomycotina</taxon>
        <taxon>Dothideomycetes</taxon>
        <taxon>Dothideomycetidae</taxon>
        <taxon>Mycosphaerellales</taxon>
        <taxon>Extremaceae</taxon>
        <taxon>Vermiconidia</taxon>
    </lineage>
</organism>
<gene>
    <name evidence="1" type="ORF">LTR37_003129</name>
</gene>
<name>A0ACC3NSD1_9PEZI</name>
<evidence type="ECO:0000313" key="2">
    <source>
        <dbReference type="Proteomes" id="UP001281147"/>
    </source>
</evidence>
<sequence>MTTVRNEIRREASPIFYTVNRFKLLVGLLSEGGYVGTIEARGKAFLSRWTNSIGQDNVQSLRHLEVDIGVWERPRGRDTLHLVELIRGSIKMLRSAFPNPATDLKLRMTAGWDYVVLEWYDNVEFAVSLKTLGSMEAILWSIQAEQEQKAHDLTEQNPGAHIEGPRATRFVGAIFDSLRAAFGCDGQSQQHHDGGR</sequence>
<dbReference type="Proteomes" id="UP001281147">
    <property type="component" value="Unassembled WGS sequence"/>
</dbReference>
<accession>A0ACC3NSD1</accession>
<proteinExistence type="predicted"/>
<reference evidence="1" key="1">
    <citation type="submission" date="2023-07" db="EMBL/GenBank/DDBJ databases">
        <title>Black Yeasts Isolated from many extreme environments.</title>
        <authorList>
            <person name="Coleine C."/>
            <person name="Stajich J.E."/>
            <person name="Selbmann L."/>
        </authorList>
    </citation>
    <scope>NUCLEOTIDE SEQUENCE</scope>
    <source>
        <strain evidence="1">CCFEE 5714</strain>
    </source>
</reference>